<accession>A0A250VNL0</accession>
<sequence>MWVALVLQRCPCRLGEGVQRTFEFVLVVERVATKSPVRQSVSEVPYLVGELPGGSHYGLWPGDGDVRSAHADVCLKGFECGEEILLAPPVQRVD</sequence>
<dbReference type="AlphaFoldDB" id="A0A250VNL0"/>
<dbReference type="Proteomes" id="UP000217446">
    <property type="component" value="Unassembled WGS sequence"/>
</dbReference>
<keyword evidence="2" id="KW-1185">Reference proteome</keyword>
<gene>
    <name evidence="1" type="ORF">SO3561_07349</name>
</gene>
<proteinExistence type="predicted"/>
<name>A0A250VNL0_STROL</name>
<reference evidence="2" key="1">
    <citation type="submission" date="2017-05" db="EMBL/GenBank/DDBJ databases">
        <title>Streptomyces olivochromogenes NBRC 3561 whole genome shotgun sequence.</title>
        <authorList>
            <person name="Dohra H."/>
            <person name="Kodani S."/>
        </authorList>
    </citation>
    <scope>NUCLEOTIDE SEQUENCE [LARGE SCALE GENOMIC DNA]</scope>
    <source>
        <strain evidence="2">NBRC 3561</strain>
    </source>
</reference>
<protein>
    <submittedName>
        <fullName evidence="1">Uncharacterized protein</fullName>
    </submittedName>
</protein>
<comment type="caution">
    <text evidence="1">The sequence shown here is derived from an EMBL/GenBank/DDBJ whole genome shotgun (WGS) entry which is preliminary data.</text>
</comment>
<organism evidence="1 2">
    <name type="scientific">Streptomyces olivochromogenes</name>
    <dbReference type="NCBI Taxonomy" id="1963"/>
    <lineage>
        <taxon>Bacteria</taxon>
        <taxon>Bacillati</taxon>
        <taxon>Actinomycetota</taxon>
        <taxon>Actinomycetes</taxon>
        <taxon>Kitasatosporales</taxon>
        <taxon>Streptomycetaceae</taxon>
        <taxon>Streptomyces</taxon>
    </lineage>
</organism>
<dbReference type="EMBL" id="BDQI01000021">
    <property type="protein sequence ID" value="GAX55787.1"/>
    <property type="molecule type" value="Genomic_DNA"/>
</dbReference>
<evidence type="ECO:0000313" key="2">
    <source>
        <dbReference type="Proteomes" id="UP000217446"/>
    </source>
</evidence>
<evidence type="ECO:0000313" key="1">
    <source>
        <dbReference type="EMBL" id="GAX55787.1"/>
    </source>
</evidence>